<protein>
    <recommendedName>
        <fullName evidence="5">DUF4124 domain-containing protein</fullName>
    </recommendedName>
</protein>
<keyword evidence="4" id="KW-1185">Reference proteome</keyword>
<accession>A0ABV7J617</accession>
<name>A0ABV7J617_9GAMM</name>
<evidence type="ECO:0000256" key="1">
    <source>
        <dbReference type="SAM" id="MobiDB-lite"/>
    </source>
</evidence>
<feature type="region of interest" description="Disordered" evidence="1">
    <location>
        <begin position="46"/>
        <end position="86"/>
    </location>
</feature>
<dbReference type="Proteomes" id="UP001595533">
    <property type="component" value="Unassembled WGS sequence"/>
</dbReference>
<evidence type="ECO:0008006" key="5">
    <source>
        <dbReference type="Google" id="ProtNLM"/>
    </source>
</evidence>
<gene>
    <name evidence="3" type="ORF">ACFODZ_04655</name>
</gene>
<evidence type="ECO:0000313" key="4">
    <source>
        <dbReference type="Proteomes" id="UP001595533"/>
    </source>
</evidence>
<dbReference type="EMBL" id="JBHRTS010000002">
    <property type="protein sequence ID" value="MFC3193534.1"/>
    <property type="molecule type" value="Genomic_DNA"/>
</dbReference>
<keyword evidence="2" id="KW-0732">Signal</keyword>
<reference evidence="4" key="1">
    <citation type="journal article" date="2019" name="Int. J. Syst. Evol. Microbiol.">
        <title>The Global Catalogue of Microorganisms (GCM) 10K type strain sequencing project: providing services to taxonomists for standard genome sequencing and annotation.</title>
        <authorList>
            <consortium name="The Broad Institute Genomics Platform"/>
            <consortium name="The Broad Institute Genome Sequencing Center for Infectious Disease"/>
            <person name="Wu L."/>
            <person name="Ma J."/>
        </authorList>
    </citation>
    <scope>NUCLEOTIDE SEQUENCE [LARGE SCALE GENOMIC DNA]</scope>
    <source>
        <strain evidence="4">KCTC 42953</strain>
    </source>
</reference>
<feature type="chain" id="PRO_5045809203" description="DUF4124 domain-containing protein" evidence="2">
    <location>
        <begin position="19"/>
        <end position="237"/>
    </location>
</feature>
<proteinExistence type="predicted"/>
<evidence type="ECO:0000256" key="2">
    <source>
        <dbReference type="SAM" id="SignalP"/>
    </source>
</evidence>
<evidence type="ECO:0000313" key="3">
    <source>
        <dbReference type="EMBL" id="MFC3193534.1"/>
    </source>
</evidence>
<comment type="caution">
    <text evidence="3">The sequence shown here is derived from an EMBL/GenBank/DDBJ whole genome shotgun (WGS) entry which is preliminary data.</text>
</comment>
<organism evidence="3 4">
    <name type="scientific">Marinicella sediminis</name>
    <dbReference type="NCBI Taxonomy" id="1792834"/>
    <lineage>
        <taxon>Bacteria</taxon>
        <taxon>Pseudomonadati</taxon>
        <taxon>Pseudomonadota</taxon>
        <taxon>Gammaproteobacteria</taxon>
        <taxon>Lysobacterales</taxon>
        <taxon>Marinicellaceae</taxon>
        <taxon>Marinicella</taxon>
    </lineage>
</organism>
<dbReference type="RefSeq" id="WP_077410389.1">
    <property type="nucleotide sequence ID" value="NZ_JBHRTS010000002.1"/>
</dbReference>
<sequence length="237" mass="27366">MAMKGVLFLLLLPLFVDAKAPQVYRCQQADGSVVIQDRRCLVTHTRPALTDQKPQQNRHEAARQPAISPSPQLPGRLARRPAVKKSGQQAKSQYFSLGWERFLPANWLLVKNESPFVHLWLLSRRTFAGMNDFSEGIKLAVYPSTHRSYRQGAFGHALDLYHGIREQYQASLLDSQFRSHERFKVFNIKYRLPGGRLALTEFFIDEHNNDLFVLTIQSDNQKWRSHEQLAEQIIARL</sequence>
<feature type="signal peptide" evidence="2">
    <location>
        <begin position="1"/>
        <end position="18"/>
    </location>
</feature>